<comment type="cofactor">
    <cofactor evidence="1">
        <name>Mg(2+)</name>
        <dbReference type="ChEBI" id="CHEBI:18420"/>
    </cofactor>
</comment>
<feature type="binding site" evidence="4">
    <location>
        <position position="81"/>
    </location>
    <ligand>
        <name>substrate</name>
    </ligand>
</feature>
<gene>
    <name evidence="7" type="ORF">IPN02_03545</name>
</gene>
<evidence type="ECO:0000256" key="1">
    <source>
        <dbReference type="ARBA" id="ARBA00001946"/>
    </source>
</evidence>
<comment type="caution">
    <text evidence="7">The sequence shown here is derived from an EMBL/GenBank/DDBJ whole genome shotgun (WGS) entry which is preliminary data.</text>
</comment>
<dbReference type="InterPro" id="IPR015813">
    <property type="entry name" value="Pyrv/PenolPyrv_kinase-like_dom"/>
</dbReference>
<proteinExistence type="predicted"/>
<evidence type="ECO:0000313" key="8">
    <source>
        <dbReference type="Proteomes" id="UP000727993"/>
    </source>
</evidence>
<accession>A0A936TC84</accession>
<evidence type="ECO:0000256" key="4">
    <source>
        <dbReference type="PIRSR" id="PIRSR015582-1"/>
    </source>
</evidence>
<protein>
    <submittedName>
        <fullName evidence="7">CoA ester lyase</fullName>
    </submittedName>
</protein>
<dbReference type="GO" id="GO:0000287">
    <property type="term" value="F:magnesium ion binding"/>
    <property type="evidence" value="ECO:0007669"/>
    <property type="project" value="TreeGrafter"/>
</dbReference>
<evidence type="ECO:0000256" key="5">
    <source>
        <dbReference type="PIRSR" id="PIRSR015582-2"/>
    </source>
</evidence>
<dbReference type="SUPFAM" id="SSF51621">
    <property type="entry name" value="Phosphoenolpyruvate/pyruvate domain"/>
    <property type="match status" value="1"/>
</dbReference>
<reference evidence="7 8" key="1">
    <citation type="submission" date="2020-10" db="EMBL/GenBank/DDBJ databases">
        <title>Connecting structure to function with the recovery of over 1000 high-quality activated sludge metagenome-assembled genomes encoding full-length rRNA genes using long-read sequencing.</title>
        <authorList>
            <person name="Singleton C.M."/>
            <person name="Petriglieri F."/>
            <person name="Kristensen J.M."/>
            <person name="Kirkegaard R.H."/>
            <person name="Michaelsen T.Y."/>
            <person name="Andersen M.H."/>
            <person name="Karst S.M."/>
            <person name="Dueholm M.S."/>
            <person name="Nielsen P.H."/>
            <person name="Albertsen M."/>
        </authorList>
    </citation>
    <scope>NUCLEOTIDE SEQUENCE [LARGE SCALE GENOMIC DNA]</scope>
    <source>
        <strain evidence="7">Lyne_18-Q3-R50-59_MAXAC.006</strain>
    </source>
</reference>
<dbReference type="PANTHER" id="PTHR32308">
    <property type="entry name" value="LYASE BETA SUBUNIT, PUTATIVE (AFU_ORTHOLOGUE AFUA_4G13030)-RELATED"/>
    <property type="match status" value="1"/>
</dbReference>
<dbReference type="GO" id="GO:0016829">
    <property type="term" value="F:lyase activity"/>
    <property type="evidence" value="ECO:0007669"/>
    <property type="project" value="UniProtKB-KW"/>
</dbReference>
<evidence type="ECO:0000259" key="6">
    <source>
        <dbReference type="Pfam" id="PF03328"/>
    </source>
</evidence>
<organism evidence="7 8">
    <name type="scientific">Candidatus Neomicrothrix subdominans</name>
    <dbReference type="NCBI Taxonomy" id="2954438"/>
    <lineage>
        <taxon>Bacteria</taxon>
        <taxon>Bacillati</taxon>
        <taxon>Actinomycetota</taxon>
        <taxon>Acidimicrobiia</taxon>
        <taxon>Acidimicrobiales</taxon>
        <taxon>Microthrixaceae</taxon>
        <taxon>Candidatus Neomicrothrix</taxon>
    </lineage>
</organism>
<keyword evidence="7" id="KW-0456">Lyase</keyword>
<sequence>MGEAGSSQAGSSSAALRPRRSVLYMPGANARALEKAQGLAADSLILDLEDAVAPDAKAEARDRVVDAVTSGAYGGRELTIRVNGLDTAWHADDLAAAAGAGPAAVVVPKVNSPADVATIEAGLVSGGAPDHTKIWAMVETPQAMLDCANIAAASERLTVLVMGTNDLAKELHAEHVPGRQPLLTGLGLCLLAARATGKVILDGVYNDVRDLEGFAAECRQGAAMGFDGKTLIHPGQLEAANAAFAPDDDEIAASREIIEAFEAAEREGRGVATVNGRMIENLHVENAQRVLAMADAIAAAGG</sequence>
<dbReference type="PANTHER" id="PTHR32308:SF10">
    <property type="entry name" value="CITRATE LYASE SUBUNIT BETA"/>
    <property type="match status" value="1"/>
</dbReference>
<dbReference type="Pfam" id="PF03328">
    <property type="entry name" value="HpcH_HpaI"/>
    <property type="match status" value="1"/>
</dbReference>
<feature type="domain" description="HpcH/HpaI aldolase/citrate lyase" evidence="6">
    <location>
        <begin position="20"/>
        <end position="234"/>
    </location>
</feature>
<evidence type="ECO:0000313" key="7">
    <source>
        <dbReference type="EMBL" id="MBK9295948.1"/>
    </source>
</evidence>
<keyword evidence="3 5" id="KW-0460">Magnesium</keyword>
<feature type="binding site" evidence="5">
    <location>
        <position position="139"/>
    </location>
    <ligand>
        <name>Mg(2+)</name>
        <dbReference type="ChEBI" id="CHEBI:18420"/>
    </ligand>
</feature>
<evidence type="ECO:0000256" key="3">
    <source>
        <dbReference type="ARBA" id="ARBA00022842"/>
    </source>
</evidence>
<dbReference type="GO" id="GO:0006107">
    <property type="term" value="P:oxaloacetate metabolic process"/>
    <property type="evidence" value="ECO:0007669"/>
    <property type="project" value="TreeGrafter"/>
</dbReference>
<name>A0A936TC84_9ACTN</name>
<dbReference type="AlphaFoldDB" id="A0A936TC84"/>
<keyword evidence="2 5" id="KW-0479">Metal-binding</keyword>
<dbReference type="Gene3D" id="3.20.20.60">
    <property type="entry name" value="Phosphoenolpyruvate-binding domains"/>
    <property type="match status" value="1"/>
</dbReference>
<dbReference type="InterPro" id="IPR040442">
    <property type="entry name" value="Pyrv_kinase-like_dom_sf"/>
</dbReference>
<dbReference type="InterPro" id="IPR005000">
    <property type="entry name" value="Aldolase/citrate-lyase_domain"/>
</dbReference>
<dbReference type="EMBL" id="JADJZA010000001">
    <property type="protein sequence ID" value="MBK9295948.1"/>
    <property type="molecule type" value="Genomic_DNA"/>
</dbReference>
<dbReference type="PIRSF" id="PIRSF015582">
    <property type="entry name" value="Cit_lyase_B"/>
    <property type="match status" value="1"/>
</dbReference>
<dbReference type="Proteomes" id="UP000727993">
    <property type="component" value="Unassembled WGS sequence"/>
</dbReference>
<feature type="binding site" evidence="4">
    <location>
        <position position="139"/>
    </location>
    <ligand>
        <name>substrate</name>
    </ligand>
</feature>
<feature type="binding site" evidence="5">
    <location>
        <position position="166"/>
    </location>
    <ligand>
        <name>Mg(2+)</name>
        <dbReference type="ChEBI" id="CHEBI:18420"/>
    </ligand>
</feature>
<dbReference type="InterPro" id="IPR011206">
    <property type="entry name" value="Citrate_lyase_beta/mcl1/mcl2"/>
</dbReference>
<evidence type="ECO:0000256" key="2">
    <source>
        <dbReference type="ARBA" id="ARBA00022723"/>
    </source>
</evidence>